<keyword evidence="1" id="KW-0732">Signal</keyword>
<keyword evidence="3" id="KW-1185">Reference proteome</keyword>
<feature type="chain" id="PRO_5036477578" description="Lipoprotein" evidence="1">
    <location>
        <begin position="17"/>
        <end position="128"/>
    </location>
</feature>
<feature type="signal peptide" evidence="1">
    <location>
        <begin position="1"/>
        <end position="16"/>
    </location>
</feature>
<dbReference type="PROSITE" id="PS51257">
    <property type="entry name" value="PROKAR_LIPOPROTEIN"/>
    <property type="match status" value="1"/>
</dbReference>
<sequence>MTRLLVFICFIGLASCCQRKGEIITCAELPPPTRLEGAKFLIVARVSEKTIDLRQKNKLLVQHTDLNCDRIQAKASTKVFLGDKMCSFDSKESRSRENVHHNAHSRNDGHCLNQDHLEYETFFQTPLG</sequence>
<name>A0A8W8I512_MAGGI</name>
<evidence type="ECO:0000256" key="1">
    <source>
        <dbReference type="SAM" id="SignalP"/>
    </source>
</evidence>
<evidence type="ECO:0000313" key="2">
    <source>
        <dbReference type="EnsemblMetazoa" id="G12608.1:cds"/>
    </source>
</evidence>
<accession>A0A8W8I512</accession>
<evidence type="ECO:0008006" key="4">
    <source>
        <dbReference type="Google" id="ProtNLM"/>
    </source>
</evidence>
<evidence type="ECO:0000313" key="3">
    <source>
        <dbReference type="Proteomes" id="UP000005408"/>
    </source>
</evidence>
<proteinExistence type="predicted"/>
<dbReference type="Proteomes" id="UP000005408">
    <property type="component" value="Unassembled WGS sequence"/>
</dbReference>
<organism evidence="2 3">
    <name type="scientific">Magallana gigas</name>
    <name type="common">Pacific oyster</name>
    <name type="synonym">Crassostrea gigas</name>
    <dbReference type="NCBI Taxonomy" id="29159"/>
    <lineage>
        <taxon>Eukaryota</taxon>
        <taxon>Metazoa</taxon>
        <taxon>Spiralia</taxon>
        <taxon>Lophotrochozoa</taxon>
        <taxon>Mollusca</taxon>
        <taxon>Bivalvia</taxon>
        <taxon>Autobranchia</taxon>
        <taxon>Pteriomorphia</taxon>
        <taxon>Ostreida</taxon>
        <taxon>Ostreoidea</taxon>
        <taxon>Ostreidae</taxon>
        <taxon>Magallana</taxon>
    </lineage>
</organism>
<dbReference type="EnsemblMetazoa" id="G12608.1">
    <property type="protein sequence ID" value="G12608.1:cds"/>
    <property type="gene ID" value="G12608"/>
</dbReference>
<reference evidence="2" key="1">
    <citation type="submission" date="2022-08" db="UniProtKB">
        <authorList>
            <consortium name="EnsemblMetazoa"/>
        </authorList>
    </citation>
    <scope>IDENTIFICATION</scope>
    <source>
        <strain evidence="2">05x7-T-G4-1.051#20</strain>
    </source>
</reference>
<dbReference type="AlphaFoldDB" id="A0A8W8I512"/>
<protein>
    <recommendedName>
        <fullName evidence="4">Lipoprotein</fullName>
    </recommendedName>
</protein>